<keyword evidence="2" id="KW-1185">Reference proteome</keyword>
<protein>
    <submittedName>
        <fullName evidence="1">Uncharacterized protein</fullName>
    </submittedName>
</protein>
<evidence type="ECO:0000313" key="2">
    <source>
        <dbReference type="Proteomes" id="UP000676649"/>
    </source>
</evidence>
<accession>A0A975R9W5</accession>
<dbReference type="AlphaFoldDB" id="A0A975R9W5"/>
<proteinExistence type="predicted"/>
<reference evidence="1" key="1">
    <citation type="submission" date="2021-04" db="EMBL/GenBank/DDBJ databases">
        <title>Draft genome sequence data of methanotrophic Methylovulum sp. strain S1L and Methylomonas sp. strain S2AM isolated from boreal lake water columns.</title>
        <authorList>
            <person name="Rissanen A.J."/>
            <person name="Mangayil R."/>
            <person name="Svenning M.M."/>
            <person name="Khanongnuch R."/>
        </authorList>
    </citation>
    <scope>NUCLEOTIDE SEQUENCE</scope>
    <source>
        <strain evidence="1">S2AM</strain>
    </source>
</reference>
<name>A0A975R9W5_9GAMM</name>
<dbReference type="Proteomes" id="UP000676649">
    <property type="component" value="Chromosome"/>
</dbReference>
<dbReference type="RefSeq" id="WP_215582061.1">
    <property type="nucleotide sequence ID" value="NZ_CP073754.1"/>
</dbReference>
<sequence length="145" mass="15986">MNKKTIILFVICLAALLALQIKFFLPFMYEIAASDLFLVDSKDAANPMAISNDMTATAFSHCNTYLKNDLDEDQSVVFAGQPTNVWSLGNYEYIVNADVEITPKDAPAATHHYVCRIQYANGDDLAGAANFENWNIEGLTGLTPE</sequence>
<organism evidence="1 2">
    <name type="scientific">Methylomonas paludis</name>
    <dbReference type="NCBI Taxonomy" id="1173101"/>
    <lineage>
        <taxon>Bacteria</taxon>
        <taxon>Pseudomonadati</taxon>
        <taxon>Pseudomonadota</taxon>
        <taxon>Gammaproteobacteria</taxon>
        <taxon>Methylococcales</taxon>
        <taxon>Methylococcaceae</taxon>
        <taxon>Methylomonas</taxon>
    </lineage>
</organism>
<gene>
    <name evidence="1" type="ORF">KEF85_15315</name>
</gene>
<dbReference type="KEGG" id="mpad:KEF85_15315"/>
<evidence type="ECO:0000313" key="1">
    <source>
        <dbReference type="EMBL" id="QWF70669.1"/>
    </source>
</evidence>
<dbReference type="EMBL" id="CP073754">
    <property type="protein sequence ID" value="QWF70669.1"/>
    <property type="molecule type" value="Genomic_DNA"/>
</dbReference>